<evidence type="ECO:0000313" key="2">
    <source>
        <dbReference type="EMBL" id="MCV6823407.1"/>
    </source>
</evidence>
<keyword evidence="3" id="KW-1185">Reference proteome</keyword>
<keyword evidence="1" id="KW-0472">Membrane</keyword>
<feature type="transmembrane region" description="Helical" evidence="1">
    <location>
        <begin position="6"/>
        <end position="27"/>
    </location>
</feature>
<protein>
    <recommendedName>
        <fullName evidence="4">Cation/multidrug efflux pump</fullName>
    </recommendedName>
</protein>
<gene>
    <name evidence="2" type="ORF">OH136_02465</name>
</gene>
<dbReference type="Proteomes" id="UP001208041">
    <property type="component" value="Unassembled WGS sequence"/>
</dbReference>
<feature type="transmembrane region" description="Helical" evidence="1">
    <location>
        <begin position="67"/>
        <end position="86"/>
    </location>
</feature>
<dbReference type="RefSeq" id="WP_263952253.1">
    <property type="nucleotide sequence ID" value="NZ_JAOYFC010000001.1"/>
</dbReference>
<sequence length="89" mass="10688">MLFSFLRASLLGFAVLTVIYFIMRWYVFSLRREELEKEFDQEVQSGDRDAYVEAGMKEYRKSPLRKLLLLVYIVPLLLYVAVMYFINFN</sequence>
<dbReference type="EMBL" id="JAOYFC010000001">
    <property type="protein sequence ID" value="MCV6823407.1"/>
    <property type="molecule type" value="Genomic_DNA"/>
</dbReference>
<evidence type="ECO:0000313" key="3">
    <source>
        <dbReference type="Proteomes" id="UP001208041"/>
    </source>
</evidence>
<dbReference type="AlphaFoldDB" id="A0AAE3LPH7"/>
<reference evidence="2" key="1">
    <citation type="submission" date="2022-10" db="EMBL/GenBank/DDBJ databases">
        <authorList>
            <person name="Yue Y."/>
        </authorList>
    </citation>
    <scope>NUCLEOTIDE SEQUENCE</scope>
    <source>
        <strain evidence="2">Z654</strain>
    </source>
</reference>
<keyword evidence="1" id="KW-0812">Transmembrane</keyword>
<evidence type="ECO:0008006" key="4">
    <source>
        <dbReference type="Google" id="ProtNLM"/>
    </source>
</evidence>
<evidence type="ECO:0000256" key="1">
    <source>
        <dbReference type="SAM" id="Phobius"/>
    </source>
</evidence>
<accession>A0AAE3LPH7</accession>
<organism evidence="2 3">
    <name type="scientific">Halocynthiibacter halioticoli</name>
    <dbReference type="NCBI Taxonomy" id="2986804"/>
    <lineage>
        <taxon>Bacteria</taxon>
        <taxon>Pseudomonadati</taxon>
        <taxon>Pseudomonadota</taxon>
        <taxon>Alphaproteobacteria</taxon>
        <taxon>Rhodobacterales</taxon>
        <taxon>Paracoccaceae</taxon>
        <taxon>Halocynthiibacter</taxon>
    </lineage>
</organism>
<name>A0AAE3LPH7_9RHOB</name>
<comment type="caution">
    <text evidence="2">The sequence shown here is derived from an EMBL/GenBank/DDBJ whole genome shotgun (WGS) entry which is preliminary data.</text>
</comment>
<proteinExistence type="predicted"/>
<keyword evidence="1" id="KW-1133">Transmembrane helix</keyword>